<evidence type="ECO:0000256" key="4">
    <source>
        <dbReference type="ARBA" id="ARBA00022723"/>
    </source>
</evidence>
<comment type="caution">
    <text evidence="11">The sequence shown here is derived from an EMBL/GenBank/DDBJ whole genome shotgun (WGS) entry which is preliminary data.</text>
</comment>
<dbReference type="EMBL" id="JACHCF010000001">
    <property type="protein sequence ID" value="MBB5619321.1"/>
    <property type="molecule type" value="Genomic_DNA"/>
</dbReference>
<proteinExistence type="inferred from homology"/>
<feature type="domain" description="Peptidase M16 C-terminal" evidence="10">
    <location>
        <begin position="671"/>
        <end position="841"/>
    </location>
</feature>
<evidence type="ECO:0000256" key="8">
    <source>
        <dbReference type="RuleBase" id="RU004447"/>
    </source>
</evidence>
<evidence type="ECO:0000259" key="9">
    <source>
        <dbReference type="Pfam" id="PF00675"/>
    </source>
</evidence>
<evidence type="ECO:0000256" key="7">
    <source>
        <dbReference type="ARBA" id="ARBA00023049"/>
    </source>
</evidence>
<keyword evidence="4" id="KW-0479">Metal-binding</keyword>
<dbReference type="InterPro" id="IPR011765">
    <property type="entry name" value="Pept_M16_N"/>
</dbReference>
<accession>A0A7W8YPD3</accession>
<reference evidence="11 12" key="1">
    <citation type="submission" date="2020-08" db="EMBL/GenBank/DDBJ databases">
        <title>Genomic Encyclopedia of Type Strains, Phase IV (KMG-V): Genome sequencing to study the core and pangenomes of soil and plant-associated prokaryotes.</title>
        <authorList>
            <person name="Whitman W."/>
        </authorList>
    </citation>
    <scope>NUCLEOTIDE SEQUENCE [LARGE SCALE GENOMIC DNA]</scope>
    <source>
        <strain evidence="11 12">MP7CTX6</strain>
    </source>
</reference>
<feature type="domain" description="Peptidase M16 N-terminal" evidence="9">
    <location>
        <begin position="39"/>
        <end position="156"/>
    </location>
</feature>
<dbReference type="GO" id="GO:0046872">
    <property type="term" value="F:metal ion binding"/>
    <property type="evidence" value="ECO:0007669"/>
    <property type="project" value="UniProtKB-KW"/>
</dbReference>
<evidence type="ECO:0000256" key="2">
    <source>
        <dbReference type="ARBA" id="ARBA00007261"/>
    </source>
</evidence>
<keyword evidence="6" id="KW-0862">Zinc</keyword>
<protein>
    <submittedName>
        <fullName evidence="11">Zinc protease</fullName>
        <ecNumber evidence="11">3.4.24.-</ecNumber>
    </submittedName>
</protein>
<dbReference type="Pfam" id="PF05193">
    <property type="entry name" value="Peptidase_M16_C"/>
    <property type="match status" value="2"/>
</dbReference>
<dbReference type="SUPFAM" id="SSF63411">
    <property type="entry name" value="LuxS/MPP-like metallohydrolase"/>
    <property type="match status" value="4"/>
</dbReference>
<evidence type="ECO:0000256" key="1">
    <source>
        <dbReference type="ARBA" id="ARBA00001947"/>
    </source>
</evidence>
<dbReference type="GO" id="GO:0004222">
    <property type="term" value="F:metalloendopeptidase activity"/>
    <property type="evidence" value="ECO:0007669"/>
    <property type="project" value="InterPro"/>
</dbReference>
<dbReference type="GO" id="GO:0006508">
    <property type="term" value="P:proteolysis"/>
    <property type="evidence" value="ECO:0007669"/>
    <property type="project" value="UniProtKB-KW"/>
</dbReference>
<comment type="cofactor">
    <cofactor evidence="1">
        <name>Zn(2+)</name>
        <dbReference type="ChEBI" id="CHEBI:29105"/>
    </cofactor>
</comment>
<evidence type="ECO:0000259" key="10">
    <source>
        <dbReference type="Pfam" id="PF05193"/>
    </source>
</evidence>
<keyword evidence="7" id="KW-0482">Metalloprotease</keyword>
<organism evidence="11 12">
    <name type="scientific">Pedobacter cryoconitis</name>
    <dbReference type="NCBI Taxonomy" id="188932"/>
    <lineage>
        <taxon>Bacteria</taxon>
        <taxon>Pseudomonadati</taxon>
        <taxon>Bacteroidota</taxon>
        <taxon>Sphingobacteriia</taxon>
        <taxon>Sphingobacteriales</taxon>
        <taxon>Sphingobacteriaceae</taxon>
        <taxon>Pedobacter</taxon>
    </lineage>
</organism>
<keyword evidence="5 11" id="KW-0378">Hydrolase</keyword>
<dbReference type="Pfam" id="PF00675">
    <property type="entry name" value="Peptidase_M16"/>
    <property type="match status" value="1"/>
</dbReference>
<dbReference type="AlphaFoldDB" id="A0A7W8YPD3"/>
<dbReference type="InterPro" id="IPR007863">
    <property type="entry name" value="Peptidase_M16_C"/>
</dbReference>
<dbReference type="EC" id="3.4.24.-" evidence="11"/>
<dbReference type="PANTHER" id="PTHR43690">
    <property type="entry name" value="NARDILYSIN"/>
    <property type="match status" value="1"/>
</dbReference>
<evidence type="ECO:0000313" key="12">
    <source>
        <dbReference type="Proteomes" id="UP000537718"/>
    </source>
</evidence>
<dbReference type="RefSeq" id="WP_183865475.1">
    <property type="nucleotide sequence ID" value="NZ_JACHCF010000001.1"/>
</dbReference>
<dbReference type="PROSITE" id="PS00143">
    <property type="entry name" value="INSULINASE"/>
    <property type="match status" value="1"/>
</dbReference>
<sequence>MALCIPFACKTSQDAQPLLLDPEVRMGKLPNGFTYYIRKNKTPEKRVTMYLANKVGSILETDQQRGIAHFVEHMNFNGTKHFPKKELSNYLEKSGVRFGADINANTGFDETVYQLPLPSDNPELLANGLQIMRDWAQDANMEAEDVERERHVILEEKRFRQGITQRLQEKSVPFYTNNSRYGLRLPIGTEEVLLKVTPEQIRSFYKTWYRPDLQAILVVGDIDVHQMEKKIKAKFSDLHNPEKEKERPVYRVSLTGKNQYMQFLDSEFTGISIEIIKKQLADTILTTADYRANLKNKLLAELVSIRFRRLPIVGFAPLSGGLTSFSVNLTTKPAETEQALKSVWLELRRMEEQGFTKGELERVKKAYQFQMDETLKEKDKTASEVLIKPYLQHFLTGNAAPGINKEAELTKELLSEVTLNEINELMKEYMKAKDRDIIAKSSAYNKSFLPDEATLLKWLENVYAQSLPPMEEDEMELPLLKKEPVPGKISAVEEIKQAGIQKISLSNGMTVLLKRTDFQNDQILFKGLAEGGTSLSGDADYESALNAANIIAAAGAGNYDALQLDKFMTGRKVQLSPFILDQYQGFNGSTTKEDLPTALELLHAYFTEPRKDEESYQTLLGRAKEQLINKEDNRSQVFMDTVNLVLGNYHLRKKPQSISRLSAIKLDRAFEIYKERFANAAAFTFLFVGNIEVGKVKPLLEKYLGSLPSKGSVEPAKDLGINIPAGRISKTVYKGTEQKSSIVLAYSGDFDYNFENTIKMNAIADALKISLTQRLRDQEGGTYTPNVQLSLSKYPKRRFAMIVSFDCAPKNAEKLTASVQDELNKMRTSGPSMENLQKFKAARKAGLETGAKNNEFWMDYLASQLMNKEPLTQLYDYDAALNGISTKSVQEAAVKYIQDKNYVKLVLMPEKTNP</sequence>
<dbReference type="InterPro" id="IPR001431">
    <property type="entry name" value="Pept_M16_Zn_BS"/>
</dbReference>
<name>A0A7W8YPD3_9SPHI</name>
<gene>
    <name evidence="11" type="ORF">HDE69_000357</name>
</gene>
<dbReference type="Gene3D" id="3.30.830.10">
    <property type="entry name" value="Metalloenzyme, LuxS/M16 peptidase-like"/>
    <property type="match status" value="4"/>
</dbReference>
<dbReference type="Proteomes" id="UP000537718">
    <property type="component" value="Unassembled WGS sequence"/>
</dbReference>
<evidence type="ECO:0000256" key="3">
    <source>
        <dbReference type="ARBA" id="ARBA00022670"/>
    </source>
</evidence>
<dbReference type="PANTHER" id="PTHR43690:SF34">
    <property type="entry name" value="ZINC PROTEASE PQQL-LIKE"/>
    <property type="match status" value="1"/>
</dbReference>
<feature type="domain" description="Peptidase M16 C-terminal" evidence="10">
    <location>
        <begin position="195"/>
        <end position="366"/>
    </location>
</feature>
<dbReference type="InterPro" id="IPR050626">
    <property type="entry name" value="Peptidase_M16"/>
</dbReference>
<evidence type="ECO:0000256" key="6">
    <source>
        <dbReference type="ARBA" id="ARBA00022833"/>
    </source>
</evidence>
<dbReference type="InterPro" id="IPR011249">
    <property type="entry name" value="Metalloenz_LuxS/M16"/>
</dbReference>
<keyword evidence="3 11" id="KW-0645">Protease</keyword>
<evidence type="ECO:0000313" key="11">
    <source>
        <dbReference type="EMBL" id="MBB5619321.1"/>
    </source>
</evidence>
<comment type="similarity">
    <text evidence="2 8">Belongs to the peptidase M16 family.</text>
</comment>
<evidence type="ECO:0000256" key="5">
    <source>
        <dbReference type="ARBA" id="ARBA00022801"/>
    </source>
</evidence>